<feature type="domain" description="Response regulatory" evidence="8">
    <location>
        <begin position="15"/>
        <end position="128"/>
    </location>
</feature>
<evidence type="ECO:0000256" key="1">
    <source>
        <dbReference type="ARBA" id="ARBA00022553"/>
    </source>
</evidence>
<feature type="DNA-binding region" description="OmpR/PhoB-type" evidence="7">
    <location>
        <begin position="138"/>
        <end position="234"/>
    </location>
</feature>
<evidence type="ECO:0000256" key="7">
    <source>
        <dbReference type="PROSITE-ProRule" id="PRU01091"/>
    </source>
</evidence>
<dbReference type="SUPFAM" id="SSF46894">
    <property type="entry name" value="C-terminal effector domain of the bipartite response regulators"/>
    <property type="match status" value="1"/>
</dbReference>
<dbReference type="Pfam" id="PF00072">
    <property type="entry name" value="Response_reg"/>
    <property type="match status" value="1"/>
</dbReference>
<evidence type="ECO:0000256" key="5">
    <source>
        <dbReference type="ARBA" id="ARBA00023163"/>
    </source>
</evidence>
<dbReference type="AlphaFoldDB" id="A0A2W5N3N5"/>
<evidence type="ECO:0000259" key="8">
    <source>
        <dbReference type="PROSITE" id="PS50110"/>
    </source>
</evidence>
<dbReference type="Proteomes" id="UP000249417">
    <property type="component" value="Unassembled WGS sequence"/>
</dbReference>
<dbReference type="GO" id="GO:0006355">
    <property type="term" value="P:regulation of DNA-templated transcription"/>
    <property type="evidence" value="ECO:0007669"/>
    <property type="project" value="InterPro"/>
</dbReference>
<keyword evidence="5" id="KW-0804">Transcription</keyword>
<dbReference type="InterPro" id="IPR001789">
    <property type="entry name" value="Sig_transdc_resp-reg_receiver"/>
</dbReference>
<accession>A0A2W5N3N5</accession>
<evidence type="ECO:0000259" key="9">
    <source>
        <dbReference type="PROSITE" id="PS51755"/>
    </source>
</evidence>
<dbReference type="CDD" id="cd17574">
    <property type="entry name" value="REC_OmpR"/>
    <property type="match status" value="1"/>
</dbReference>
<dbReference type="InterPro" id="IPR039420">
    <property type="entry name" value="WalR-like"/>
</dbReference>
<dbReference type="CDD" id="cd00383">
    <property type="entry name" value="trans_reg_C"/>
    <property type="match status" value="1"/>
</dbReference>
<dbReference type="SMART" id="SM00448">
    <property type="entry name" value="REC"/>
    <property type="match status" value="1"/>
</dbReference>
<dbReference type="SMART" id="SM00862">
    <property type="entry name" value="Trans_reg_C"/>
    <property type="match status" value="1"/>
</dbReference>
<dbReference type="GO" id="GO:0000156">
    <property type="term" value="F:phosphorelay response regulator activity"/>
    <property type="evidence" value="ECO:0007669"/>
    <property type="project" value="TreeGrafter"/>
</dbReference>
<dbReference type="InterPro" id="IPR011006">
    <property type="entry name" value="CheY-like_superfamily"/>
</dbReference>
<feature type="domain" description="OmpR/PhoB-type" evidence="9">
    <location>
        <begin position="138"/>
        <end position="234"/>
    </location>
</feature>
<feature type="modified residue" description="4-aspartylphosphate" evidence="6">
    <location>
        <position position="64"/>
    </location>
</feature>
<gene>
    <name evidence="10" type="ORF">DI551_02075</name>
</gene>
<protein>
    <submittedName>
        <fullName evidence="10">DNA-binding response regulator</fullName>
    </submittedName>
</protein>
<proteinExistence type="predicted"/>
<organism evidence="10 11">
    <name type="scientific">Micavibrio aeruginosavorus</name>
    <dbReference type="NCBI Taxonomy" id="349221"/>
    <lineage>
        <taxon>Bacteria</taxon>
        <taxon>Pseudomonadati</taxon>
        <taxon>Bdellovibrionota</taxon>
        <taxon>Bdellovibrionia</taxon>
        <taxon>Bdellovibrionales</taxon>
        <taxon>Pseudobdellovibrionaceae</taxon>
        <taxon>Micavibrio</taxon>
    </lineage>
</organism>
<dbReference type="EMBL" id="QFQB01000007">
    <property type="protein sequence ID" value="PZQ48082.1"/>
    <property type="molecule type" value="Genomic_DNA"/>
</dbReference>
<dbReference type="Gene3D" id="6.10.250.690">
    <property type="match status" value="1"/>
</dbReference>
<reference evidence="10 11" key="1">
    <citation type="submission" date="2017-08" db="EMBL/GenBank/DDBJ databases">
        <title>Infants hospitalized years apart are colonized by the same room-sourced microbial strains.</title>
        <authorList>
            <person name="Brooks B."/>
            <person name="Olm M.R."/>
            <person name="Firek B.A."/>
            <person name="Baker R."/>
            <person name="Thomas B.C."/>
            <person name="Morowitz M.J."/>
            <person name="Banfield J.F."/>
        </authorList>
    </citation>
    <scope>NUCLEOTIDE SEQUENCE [LARGE SCALE GENOMIC DNA]</scope>
    <source>
        <strain evidence="10">S2_005_002_R2_29</strain>
    </source>
</reference>
<dbReference type="InterPro" id="IPR016032">
    <property type="entry name" value="Sig_transdc_resp-reg_C-effctor"/>
</dbReference>
<dbReference type="Pfam" id="PF00486">
    <property type="entry name" value="Trans_reg_C"/>
    <property type="match status" value="1"/>
</dbReference>
<keyword evidence="3" id="KW-0805">Transcription regulation</keyword>
<dbReference type="PROSITE" id="PS51755">
    <property type="entry name" value="OMPR_PHOB"/>
    <property type="match status" value="1"/>
</dbReference>
<keyword evidence="2" id="KW-0902">Two-component regulatory system</keyword>
<evidence type="ECO:0000256" key="6">
    <source>
        <dbReference type="PROSITE-ProRule" id="PRU00169"/>
    </source>
</evidence>
<evidence type="ECO:0000256" key="3">
    <source>
        <dbReference type="ARBA" id="ARBA00023015"/>
    </source>
</evidence>
<name>A0A2W5N3N5_9BACT</name>
<evidence type="ECO:0000256" key="2">
    <source>
        <dbReference type="ARBA" id="ARBA00023012"/>
    </source>
</evidence>
<dbReference type="InterPro" id="IPR001867">
    <property type="entry name" value="OmpR/PhoB-type_DNA-bd"/>
</dbReference>
<evidence type="ECO:0000256" key="4">
    <source>
        <dbReference type="ARBA" id="ARBA00023125"/>
    </source>
</evidence>
<dbReference type="Gene3D" id="1.10.10.10">
    <property type="entry name" value="Winged helix-like DNA-binding domain superfamily/Winged helix DNA-binding domain"/>
    <property type="match status" value="1"/>
</dbReference>
<dbReference type="InterPro" id="IPR036388">
    <property type="entry name" value="WH-like_DNA-bd_sf"/>
</dbReference>
<dbReference type="PANTHER" id="PTHR48111:SF4">
    <property type="entry name" value="DNA-BINDING DUAL TRANSCRIPTIONAL REGULATOR OMPR"/>
    <property type="match status" value="1"/>
</dbReference>
<keyword evidence="1 6" id="KW-0597">Phosphoprotein</keyword>
<sequence length="239" mass="27417">MAEPQNPQEYQSLPHILVVDDDDRIRSLVSRYLNEHGFLSFTAADAKEAKEILQIGNFDALVVDVMMPGQDGRSLTREIRTKNDVPVLLLTAMGEVEDRLDGLSSGADDYLTKPFDPRELVLRLQAILRRRPQEKLTFKRYRIGRWMYDPKTPELQHGAEAVRLTDVETNLLNALLKRPDTILSREDLAEMCGVDAGERTIDVQVTRLRRKLEEDSKVPRYLQTVRGKGYLLRAEEVEE</sequence>
<evidence type="ECO:0000313" key="10">
    <source>
        <dbReference type="EMBL" id="PZQ48082.1"/>
    </source>
</evidence>
<dbReference type="SUPFAM" id="SSF52172">
    <property type="entry name" value="CheY-like"/>
    <property type="match status" value="1"/>
</dbReference>
<dbReference type="Gene3D" id="3.40.50.2300">
    <property type="match status" value="1"/>
</dbReference>
<dbReference type="GO" id="GO:0032993">
    <property type="term" value="C:protein-DNA complex"/>
    <property type="evidence" value="ECO:0007669"/>
    <property type="project" value="TreeGrafter"/>
</dbReference>
<dbReference type="PROSITE" id="PS50110">
    <property type="entry name" value="RESPONSE_REGULATORY"/>
    <property type="match status" value="1"/>
</dbReference>
<comment type="caution">
    <text evidence="10">The sequence shown here is derived from an EMBL/GenBank/DDBJ whole genome shotgun (WGS) entry which is preliminary data.</text>
</comment>
<dbReference type="GO" id="GO:0000976">
    <property type="term" value="F:transcription cis-regulatory region binding"/>
    <property type="evidence" value="ECO:0007669"/>
    <property type="project" value="TreeGrafter"/>
</dbReference>
<keyword evidence="4 7" id="KW-0238">DNA-binding</keyword>
<dbReference type="GO" id="GO:0005829">
    <property type="term" value="C:cytosol"/>
    <property type="evidence" value="ECO:0007669"/>
    <property type="project" value="TreeGrafter"/>
</dbReference>
<dbReference type="PANTHER" id="PTHR48111">
    <property type="entry name" value="REGULATOR OF RPOS"/>
    <property type="match status" value="1"/>
</dbReference>
<evidence type="ECO:0000313" key="11">
    <source>
        <dbReference type="Proteomes" id="UP000249417"/>
    </source>
</evidence>